<dbReference type="EMBL" id="JBHGPK010000044">
    <property type="protein sequence ID" value="MFC2254787.1"/>
    <property type="molecule type" value="Genomic_DNA"/>
</dbReference>
<sequence length="178" mass="20368">MVTLYSPKSHRLTFLRSHAERTDPRLIEAWPRDTRFARRCFATIDRAYIGARYSPEYVITGEELAWLVERVKILLSIAATISAEHLQPEGKPGSWTYDNIVAAETAIEILSQARGMVSARLRTIKDDDPAQARILRAKRRELVTLLRSIRPDDPDVAKAVAATWGPRIKDDARFWREL</sequence>
<reference evidence="1 2" key="1">
    <citation type="submission" date="2024-09" db="EMBL/GenBank/DDBJ databases">
        <title>Description of Labrys sedimenti sp. nov., isolated from a diclofenac-degrading enrichment culture, and genome-based reclassification of Labrys portucalensis as a later heterotypic synonym of Labrys neptuniae.</title>
        <authorList>
            <person name="Tancsics A."/>
            <person name="Csepanyi A."/>
        </authorList>
    </citation>
    <scope>NUCLEOTIDE SEQUENCE [LARGE SCALE GENOMIC DNA]</scope>
    <source>
        <strain evidence="1 2">LMG 23412</strain>
    </source>
</reference>
<comment type="caution">
    <text evidence="1">The sequence shown here is derived from an EMBL/GenBank/DDBJ whole genome shotgun (WGS) entry which is preliminary data.</text>
</comment>
<proteinExistence type="predicted"/>
<protein>
    <recommendedName>
        <fullName evidence="3">DUF4254 domain-containing protein</fullName>
    </recommendedName>
</protein>
<organism evidence="1 2">
    <name type="scientific">Labrys neptuniae</name>
    <dbReference type="NCBI Taxonomy" id="376174"/>
    <lineage>
        <taxon>Bacteria</taxon>
        <taxon>Pseudomonadati</taxon>
        <taxon>Pseudomonadota</taxon>
        <taxon>Alphaproteobacteria</taxon>
        <taxon>Hyphomicrobiales</taxon>
        <taxon>Xanthobacteraceae</taxon>
        <taxon>Labrys</taxon>
    </lineage>
</organism>
<dbReference type="Gene3D" id="1.20.120.330">
    <property type="entry name" value="Nucleotidyltransferases domain 2"/>
    <property type="match status" value="1"/>
</dbReference>
<accession>A0ABV6ZRH4</accession>
<name>A0ABV6ZRH4_9HYPH</name>
<dbReference type="Proteomes" id="UP001595190">
    <property type="component" value="Unassembled WGS sequence"/>
</dbReference>
<dbReference type="RefSeq" id="WP_394315400.1">
    <property type="nucleotide sequence ID" value="NZ_JBHGPK010000044.1"/>
</dbReference>
<evidence type="ECO:0000313" key="2">
    <source>
        <dbReference type="Proteomes" id="UP001595190"/>
    </source>
</evidence>
<evidence type="ECO:0000313" key="1">
    <source>
        <dbReference type="EMBL" id="MFC2254787.1"/>
    </source>
</evidence>
<gene>
    <name evidence="1" type="ORF">ACETRX_34605</name>
</gene>
<evidence type="ECO:0008006" key="3">
    <source>
        <dbReference type="Google" id="ProtNLM"/>
    </source>
</evidence>